<keyword evidence="4" id="KW-1185">Reference proteome</keyword>
<dbReference type="OMA" id="HVLICED"/>
<evidence type="ECO:0000313" key="4">
    <source>
        <dbReference type="Proteomes" id="UP000002195"/>
    </source>
</evidence>
<dbReference type="STRING" id="44689.Q553M8"/>
<sequence>MRKRDTWLLLVSILVVFISLYRQKDYKLNLLLEIPIDTNNYENSHYPKINEFLPLPIITDLNGDGFNEIIYVTNDFKIRILDTVTPNNIEKFRFGVNVNENENENENDNDQNSLLELPVLYESSLLSDVGLATGRRPIAIKTGYAKHSIPGERRQQIIVVVTDGWAVLCFDNKLKKLWESYASDEVLPGHYQSEISITILPTTIPDDKGIVIIGGRMEPLPGVIHKPHYSIPMFGEKVETDKDHDHKRDDDHDSFTAHREENHFSYFSYDCKDGYKRWSHEENDFKPENPHTTEEHKKDSDISLHSFKQHIFSQLEHLGEVDWKTYRDSILASLPHKWSSNFDTKLEPRHFEKKINTIRGTTNNDGTNVINGLIGSSNTLNNEMIEFYSKNFDTFSILSKKDQISFKSQHIENPNVIVTHHKYGIEVIHIVSGKTLCKLVLDGTDFYTDSNRYIVYLDLNGDGVLDQVRSYAGNFKNSQLGRNKKNKNIGDDNNEDSYCVGLALSGLPPKETLFDLKICGGQIFNMDYYLWKDSNLNKRNTEHEGVGLGDDTEGEEEEEEQDAGILEENKMKQKQQKQQKPKKKKMADDKLLKNQKSSSTMSKSEKEIQTVPPVFFRSSNSDRLSTLFMVNTGLISCFDTASFGGKKIWRVDTGIHWSKHLEPRTFPSLQVFSFDIQSTQPFILAIGEQSMVILNENGEILVDQQIWNAGESDPITAPPVVADFNNDGINDFLITTLSGYHIFVTEKGTYSTLLPMIGLVLIGMLLLLLLLSGETGKKVLTKKLQNNYHYLRKSKKSTD</sequence>
<dbReference type="SUPFAM" id="SSF69318">
    <property type="entry name" value="Integrin alpha N-terminal domain"/>
    <property type="match status" value="1"/>
</dbReference>
<dbReference type="FunCoup" id="Q553M8">
    <property type="interactions" value="7"/>
</dbReference>
<dbReference type="eggNOG" id="ENOG502QPN1">
    <property type="taxonomic scope" value="Eukaryota"/>
</dbReference>
<feature type="compositionally biased region" description="Acidic residues" evidence="1">
    <location>
        <begin position="550"/>
        <end position="562"/>
    </location>
</feature>
<dbReference type="PANTHER" id="PTHR34284">
    <property type="entry name" value="FG-GAP REPEAT-CONTAINING PROTEIN"/>
    <property type="match status" value="1"/>
</dbReference>
<accession>Q553M8</accession>
<gene>
    <name evidence="3" type="ORF">DDB_G0275747</name>
</gene>
<feature type="region of interest" description="Disordered" evidence="1">
    <location>
        <begin position="542"/>
        <end position="606"/>
    </location>
</feature>
<dbReference type="AlphaFoldDB" id="Q553M8"/>
<organism evidence="3 4">
    <name type="scientific">Dictyostelium discoideum</name>
    <name type="common">Social amoeba</name>
    <dbReference type="NCBI Taxonomy" id="44689"/>
    <lineage>
        <taxon>Eukaryota</taxon>
        <taxon>Amoebozoa</taxon>
        <taxon>Evosea</taxon>
        <taxon>Eumycetozoa</taxon>
        <taxon>Dictyostelia</taxon>
        <taxon>Dictyosteliales</taxon>
        <taxon>Dictyosteliaceae</taxon>
        <taxon>Dictyostelium</taxon>
    </lineage>
</organism>
<dbReference type="Proteomes" id="UP000002195">
    <property type="component" value="Unassembled WGS sequence"/>
</dbReference>
<keyword evidence="2" id="KW-0812">Transmembrane</keyword>
<dbReference type="InterPro" id="IPR028994">
    <property type="entry name" value="Integrin_alpha_N"/>
</dbReference>
<evidence type="ECO:0000256" key="1">
    <source>
        <dbReference type="SAM" id="MobiDB-lite"/>
    </source>
</evidence>
<reference evidence="3 4" key="1">
    <citation type="journal article" date="2005" name="Nature">
        <title>The genome of the social amoeba Dictyostelium discoideum.</title>
        <authorList>
            <consortium name="The Dictyostelium discoideum Sequencing Consortium"/>
            <person name="Eichinger L."/>
            <person name="Pachebat J.A."/>
            <person name="Glockner G."/>
            <person name="Rajandream M.A."/>
            <person name="Sucgang R."/>
            <person name="Berriman M."/>
            <person name="Song J."/>
            <person name="Olsen R."/>
            <person name="Szafranski K."/>
            <person name="Xu Q."/>
            <person name="Tunggal B."/>
            <person name="Kummerfeld S."/>
            <person name="Madera M."/>
            <person name="Konfortov B.A."/>
            <person name="Rivero F."/>
            <person name="Bankier A.T."/>
            <person name="Lehmann R."/>
            <person name="Hamlin N."/>
            <person name="Davies R."/>
            <person name="Gaudet P."/>
            <person name="Fey P."/>
            <person name="Pilcher K."/>
            <person name="Chen G."/>
            <person name="Saunders D."/>
            <person name="Sodergren E."/>
            <person name="Davis P."/>
            <person name="Kerhornou A."/>
            <person name="Nie X."/>
            <person name="Hall N."/>
            <person name="Anjard C."/>
            <person name="Hemphill L."/>
            <person name="Bason N."/>
            <person name="Farbrother P."/>
            <person name="Desany B."/>
            <person name="Just E."/>
            <person name="Morio T."/>
            <person name="Rost R."/>
            <person name="Churcher C."/>
            <person name="Cooper J."/>
            <person name="Haydock S."/>
            <person name="van Driessche N."/>
            <person name="Cronin A."/>
            <person name="Goodhead I."/>
            <person name="Muzny D."/>
            <person name="Mourier T."/>
            <person name="Pain A."/>
            <person name="Lu M."/>
            <person name="Harper D."/>
            <person name="Lindsay R."/>
            <person name="Hauser H."/>
            <person name="James K."/>
            <person name="Quiles M."/>
            <person name="Madan Babu M."/>
            <person name="Saito T."/>
            <person name="Buchrieser C."/>
            <person name="Wardroper A."/>
            <person name="Felder M."/>
            <person name="Thangavelu M."/>
            <person name="Johnson D."/>
            <person name="Knights A."/>
            <person name="Loulseged H."/>
            <person name="Mungall K."/>
            <person name="Oliver K."/>
            <person name="Price C."/>
            <person name="Quail M.A."/>
            <person name="Urushihara H."/>
            <person name="Hernandez J."/>
            <person name="Rabbinowitsch E."/>
            <person name="Steffen D."/>
            <person name="Sanders M."/>
            <person name="Ma J."/>
            <person name="Kohara Y."/>
            <person name="Sharp S."/>
            <person name="Simmonds M."/>
            <person name="Spiegler S."/>
            <person name="Tivey A."/>
            <person name="Sugano S."/>
            <person name="White B."/>
            <person name="Walker D."/>
            <person name="Woodward J."/>
            <person name="Winckler T."/>
            <person name="Tanaka Y."/>
            <person name="Shaulsky G."/>
            <person name="Schleicher M."/>
            <person name="Weinstock G."/>
            <person name="Rosenthal A."/>
            <person name="Cox E.C."/>
            <person name="Chisholm R.L."/>
            <person name="Gibbs R."/>
            <person name="Loomis W.F."/>
            <person name="Platzer M."/>
            <person name="Kay R.R."/>
            <person name="Williams J."/>
            <person name="Dear P.H."/>
            <person name="Noegel A.A."/>
            <person name="Barrell B."/>
            <person name="Kuspa A."/>
        </authorList>
    </citation>
    <scope>NUCLEOTIDE SEQUENCE [LARGE SCALE GENOMIC DNA]</scope>
    <source>
        <strain evidence="3 4">AX4</strain>
    </source>
</reference>
<dbReference type="PaxDb" id="44689-DDB0202478"/>
<dbReference type="KEGG" id="ddi:DDB_G0275747"/>
<dbReference type="HOGENOM" id="CLU_011646_0_0_1"/>
<dbReference type="GeneID" id="8620123"/>
<dbReference type="RefSeq" id="XP_643541.1">
    <property type="nucleotide sequence ID" value="XM_638449.1"/>
</dbReference>
<dbReference type="VEuPathDB" id="AmoebaDB:DDB_G0275747"/>
<protein>
    <recommendedName>
        <fullName evidence="5">FG-GAP repeat-containing protein</fullName>
    </recommendedName>
</protein>
<keyword evidence="2" id="KW-1133">Transmembrane helix</keyword>
<keyword evidence="2" id="KW-0472">Membrane</keyword>
<evidence type="ECO:0008006" key="5">
    <source>
        <dbReference type="Google" id="ProtNLM"/>
    </source>
</evidence>
<evidence type="ECO:0000313" key="3">
    <source>
        <dbReference type="EMBL" id="EAL69624.1"/>
    </source>
</evidence>
<evidence type="ECO:0000256" key="2">
    <source>
        <dbReference type="SAM" id="Phobius"/>
    </source>
</evidence>
<dbReference type="InParanoid" id="Q553M8"/>
<dbReference type="dictyBase" id="DDB_G0275747"/>
<name>Q553M8_DICDI</name>
<dbReference type="PhylomeDB" id="Q553M8"/>
<comment type="caution">
    <text evidence="3">The sequence shown here is derived from an EMBL/GenBank/DDBJ whole genome shotgun (WGS) entry which is preliminary data.</text>
</comment>
<feature type="compositionally biased region" description="Basic residues" evidence="1">
    <location>
        <begin position="572"/>
        <end position="585"/>
    </location>
</feature>
<dbReference type="GO" id="GO:0031153">
    <property type="term" value="P:slug development involved in sorocarp development"/>
    <property type="evidence" value="ECO:0007001"/>
    <property type="project" value="dictyBase"/>
</dbReference>
<feature type="transmembrane region" description="Helical" evidence="2">
    <location>
        <begin position="753"/>
        <end position="773"/>
    </location>
</feature>
<dbReference type="EMBL" id="AAFI02000013">
    <property type="protein sequence ID" value="EAL69624.1"/>
    <property type="molecule type" value="Genomic_DNA"/>
</dbReference>
<dbReference type="PANTHER" id="PTHR34284:SF1">
    <property type="entry name" value="FG-GAP REPEAT-CONTAINING PROTEIN"/>
    <property type="match status" value="1"/>
</dbReference>
<proteinExistence type="predicted"/>